<dbReference type="Pfam" id="PF14402">
    <property type="entry name" value="7TM_transglut"/>
    <property type="match status" value="1"/>
</dbReference>
<sequence length="585" mass="63421">MAAPEDSTAPNQARAKPRGGRIRRHWPFLLFFAALVAYCGYLQLEFRGALGQLFFVRIFFQIALAALVIAILKNVVGVKTLGMFAPVIIALALLFSGVVLGLSILGAVLGVVVLTRAAMVRERVQEAHRVAILVTMTGVTITSLAIVGLELGQHELFFGILLPVLISSWMAERYVEQVRRVGWEAPSAALGWTLAGVIISFLVITQDPLVDFVLTNPLTWSVLVALHWFLGTRIRFRLGDRFRFSGIRRYNLGDGPTAGDFGDDVLTMPVRNREFVERYNAPELMALLSKDRAKALLVPQGIPMARTFLTLHLREDLGRFRTWLDGQQQFVIKPAGAHGGEGIILVRGRHGDAYETNEGRRDGAALEAHARAILDGEYRGGTRDAVVVEELLHPDGELKDLAAQGLPDLRIICFRGYPVMAMARIPTRASGGKANLHLGAIAAGVRLSTGRIVHAVWRGFPYPVNPDTGARLVGRQVPRWREILEIATEAQSLSGLGFAGVDIAIDAQRGVVVMEVNRRPGLEIQNANAAGLLRRLRMVESLGADGRSTEERIAAIVQLDAANWGVPSSGPGAAVPAAGGPSPEG</sequence>
<dbReference type="PROSITE" id="PS50975">
    <property type="entry name" value="ATP_GRASP"/>
    <property type="match status" value="1"/>
</dbReference>
<dbReference type="GO" id="GO:0005524">
    <property type="term" value="F:ATP binding"/>
    <property type="evidence" value="ECO:0007669"/>
    <property type="project" value="UniProtKB-UniRule"/>
</dbReference>
<feature type="transmembrane region" description="Helical" evidence="2">
    <location>
        <begin position="25"/>
        <end position="42"/>
    </location>
</feature>
<evidence type="ECO:0000256" key="2">
    <source>
        <dbReference type="SAM" id="Phobius"/>
    </source>
</evidence>
<dbReference type="InterPro" id="IPR011761">
    <property type="entry name" value="ATP-grasp"/>
</dbReference>
<reference evidence="4 5" key="1">
    <citation type="journal article" date="2019" name="Nat. Microbiol.">
        <title>Mediterranean grassland soil C-N compound turnover is dependent on rainfall and depth, and is mediated by genomically divergent microorganisms.</title>
        <authorList>
            <person name="Diamond S."/>
            <person name="Andeer P.F."/>
            <person name="Li Z."/>
            <person name="Crits-Christoph A."/>
            <person name="Burstein D."/>
            <person name="Anantharaman K."/>
            <person name="Lane K.R."/>
            <person name="Thomas B.C."/>
            <person name="Pan C."/>
            <person name="Northen T.R."/>
            <person name="Banfield J.F."/>
        </authorList>
    </citation>
    <scope>NUCLEOTIDE SEQUENCE [LARGE SCALE GENOMIC DNA]</scope>
    <source>
        <strain evidence="4">NP_8</strain>
    </source>
</reference>
<feature type="transmembrane region" description="Helical" evidence="2">
    <location>
        <begin position="127"/>
        <end position="149"/>
    </location>
</feature>
<name>A0A537IGI4_9BACT</name>
<dbReference type="EMBL" id="VBAP01000149">
    <property type="protein sequence ID" value="TMI70350.1"/>
    <property type="molecule type" value="Genomic_DNA"/>
</dbReference>
<feature type="transmembrane region" description="Helical" evidence="2">
    <location>
        <begin position="187"/>
        <end position="206"/>
    </location>
</feature>
<accession>A0A537IGI4</accession>
<protein>
    <recommendedName>
        <fullName evidence="3">ATP-grasp domain-containing protein</fullName>
    </recommendedName>
</protein>
<feature type="transmembrane region" description="Helical" evidence="2">
    <location>
        <begin position="218"/>
        <end position="236"/>
    </location>
</feature>
<evidence type="ECO:0000259" key="3">
    <source>
        <dbReference type="PROSITE" id="PS50975"/>
    </source>
</evidence>
<dbReference type="Proteomes" id="UP000318834">
    <property type="component" value="Unassembled WGS sequence"/>
</dbReference>
<evidence type="ECO:0000256" key="1">
    <source>
        <dbReference type="PROSITE-ProRule" id="PRU00409"/>
    </source>
</evidence>
<dbReference type="GO" id="GO:0046872">
    <property type="term" value="F:metal ion binding"/>
    <property type="evidence" value="ECO:0007669"/>
    <property type="project" value="InterPro"/>
</dbReference>
<keyword evidence="2" id="KW-0472">Membrane</keyword>
<dbReference type="PANTHER" id="PTHR21621">
    <property type="entry name" value="RIBOSOMAL PROTEIN S6 MODIFICATION PROTEIN"/>
    <property type="match status" value="1"/>
</dbReference>
<dbReference type="Pfam" id="PF14397">
    <property type="entry name" value="ATPgrasp_ST"/>
    <property type="match status" value="1"/>
</dbReference>
<gene>
    <name evidence="4" type="ORF">E6H05_13720</name>
</gene>
<dbReference type="Gene3D" id="3.30.470.20">
    <property type="entry name" value="ATP-grasp fold, B domain"/>
    <property type="match status" value="1"/>
</dbReference>
<keyword evidence="2" id="KW-1133">Transmembrane helix</keyword>
<evidence type="ECO:0000313" key="5">
    <source>
        <dbReference type="Proteomes" id="UP000318834"/>
    </source>
</evidence>
<dbReference type="InterPro" id="IPR039523">
    <property type="entry name" value="RimK-rel_E_lig_ATP-grasp"/>
</dbReference>
<feature type="transmembrane region" description="Helical" evidence="2">
    <location>
        <begin position="54"/>
        <end position="72"/>
    </location>
</feature>
<comment type="caution">
    <text evidence="4">The sequence shown here is derived from an EMBL/GenBank/DDBJ whole genome shotgun (WGS) entry which is preliminary data.</text>
</comment>
<dbReference type="SUPFAM" id="SSF56059">
    <property type="entry name" value="Glutathione synthetase ATP-binding domain-like"/>
    <property type="match status" value="1"/>
</dbReference>
<proteinExistence type="predicted"/>
<dbReference type="InterPro" id="IPR025840">
    <property type="entry name" value="7TM_transglut"/>
</dbReference>
<keyword evidence="1" id="KW-0067">ATP-binding</keyword>
<dbReference type="AlphaFoldDB" id="A0A537IGI4"/>
<keyword evidence="1" id="KW-0547">Nucleotide-binding</keyword>
<dbReference type="PANTHER" id="PTHR21621:SF0">
    <property type="entry name" value="BETA-CITRYLGLUTAMATE SYNTHASE B-RELATED"/>
    <property type="match status" value="1"/>
</dbReference>
<feature type="domain" description="ATP-grasp" evidence="3">
    <location>
        <begin position="294"/>
        <end position="543"/>
    </location>
</feature>
<evidence type="ECO:0000313" key="4">
    <source>
        <dbReference type="EMBL" id="TMI70350.1"/>
    </source>
</evidence>
<dbReference type="GO" id="GO:0018169">
    <property type="term" value="F:ribosomal S6-glutamic acid ligase activity"/>
    <property type="evidence" value="ECO:0007669"/>
    <property type="project" value="TreeGrafter"/>
</dbReference>
<keyword evidence="2" id="KW-0812">Transmembrane</keyword>
<organism evidence="4 5">
    <name type="scientific">Candidatus Segetimicrobium genomatis</name>
    <dbReference type="NCBI Taxonomy" id="2569760"/>
    <lineage>
        <taxon>Bacteria</taxon>
        <taxon>Bacillati</taxon>
        <taxon>Candidatus Sysuimicrobiota</taxon>
        <taxon>Candidatus Sysuimicrobiia</taxon>
        <taxon>Candidatus Sysuimicrobiales</taxon>
        <taxon>Candidatus Segetimicrobiaceae</taxon>
        <taxon>Candidatus Segetimicrobium</taxon>
    </lineage>
</organism>
<feature type="transmembrane region" description="Helical" evidence="2">
    <location>
        <begin position="84"/>
        <end position="115"/>
    </location>
</feature>
<dbReference type="GO" id="GO:0009432">
    <property type="term" value="P:SOS response"/>
    <property type="evidence" value="ECO:0007669"/>
    <property type="project" value="TreeGrafter"/>
</dbReference>
<dbReference type="GO" id="GO:0005737">
    <property type="term" value="C:cytoplasm"/>
    <property type="evidence" value="ECO:0007669"/>
    <property type="project" value="TreeGrafter"/>
</dbReference>